<dbReference type="GO" id="GO:0005634">
    <property type="term" value="C:nucleus"/>
    <property type="evidence" value="ECO:0007669"/>
    <property type="project" value="UniProtKB-SubCell"/>
</dbReference>
<dbReference type="Gene3D" id="3.90.70.40">
    <property type="match status" value="1"/>
</dbReference>
<evidence type="ECO:0000256" key="3">
    <source>
        <dbReference type="ARBA" id="ARBA00012759"/>
    </source>
</evidence>
<proteinExistence type="predicted"/>
<keyword evidence="5" id="KW-0833">Ubl conjugation pathway</keyword>
<dbReference type="EC" id="3.4.19.12" evidence="3"/>
<keyword evidence="7" id="KW-0788">Thiol protease</keyword>
<dbReference type="Pfam" id="PF02099">
    <property type="entry name" value="Josephin"/>
    <property type="match status" value="1"/>
</dbReference>
<evidence type="ECO:0000256" key="5">
    <source>
        <dbReference type="ARBA" id="ARBA00022786"/>
    </source>
</evidence>
<protein>
    <recommendedName>
        <fullName evidence="3">ubiquitinyl hydrolase 1</fullName>
        <ecNumber evidence="3">3.4.19.12</ecNumber>
    </recommendedName>
</protein>
<organism evidence="13 14">
    <name type="scientific">Callorhinchus milii</name>
    <name type="common">Ghost shark</name>
    <dbReference type="NCBI Taxonomy" id="7868"/>
    <lineage>
        <taxon>Eukaryota</taxon>
        <taxon>Metazoa</taxon>
        <taxon>Chordata</taxon>
        <taxon>Craniata</taxon>
        <taxon>Vertebrata</taxon>
        <taxon>Chondrichthyes</taxon>
        <taxon>Holocephali</taxon>
        <taxon>Chimaeriformes</taxon>
        <taxon>Callorhinchidae</taxon>
        <taxon>Callorhinchus</taxon>
    </lineage>
</organism>
<dbReference type="GeneTree" id="ENSGT00390000001830"/>
<dbReference type="GO" id="GO:0006508">
    <property type="term" value="P:proteolysis"/>
    <property type="evidence" value="ECO:0007669"/>
    <property type="project" value="UniProtKB-KW"/>
</dbReference>
<keyword evidence="10" id="KW-0539">Nucleus</keyword>
<comment type="subcellular location">
    <subcellularLocation>
        <location evidence="2">Nucleus</location>
    </subcellularLocation>
</comment>
<evidence type="ECO:0000256" key="9">
    <source>
        <dbReference type="ARBA" id="ARBA00023163"/>
    </source>
</evidence>
<keyword evidence="4" id="KW-0645">Protease</keyword>
<dbReference type="PROSITE" id="PS50957">
    <property type="entry name" value="JOSEPHIN"/>
    <property type="match status" value="1"/>
</dbReference>
<dbReference type="FunFam" id="3.90.70.40:FF:000005">
    <property type="entry name" value="Ataxin 3"/>
    <property type="match status" value="1"/>
</dbReference>
<evidence type="ECO:0000256" key="2">
    <source>
        <dbReference type="ARBA" id="ARBA00004123"/>
    </source>
</evidence>
<dbReference type="AlphaFoldDB" id="A0A4W3HDM3"/>
<dbReference type="GO" id="GO:0016579">
    <property type="term" value="P:protein deubiquitination"/>
    <property type="evidence" value="ECO:0007669"/>
    <property type="project" value="InterPro"/>
</dbReference>
<evidence type="ECO:0000256" key="11">
    <source>
        <dbReference type="PROSITE-ProRule" id="PRU00331"/>
    </source>
</evidence>
<dbReference type="PANTHER" id="PTHR14159:SF0">
    <property type="entry name" value="ATAXIN-3-RELATED"/>
    <property type="match status" value="1"/>
</dbReference>
<comment type="catalytic activity">
    <reaction evidence="1">
        <text>Thiol-dependent hydrolysis of ester, thioester, amide, peptide and isopeptide bonds formed by the C-terminal Gly of ubiquitin (a 76-residue protein attached to proteins as an intracellular targeting signal).</text>
        <dbReference type="EC" id="3.4.19.12"/>
    </reaction>
</comment>
<dbReference type="InterPro" id="IPR006155">
    <property type="entry name" value="Josephin"/>
</dbReference>
<evidence type="ECO:0000313" key="13">
    <source>
        <dbReference type="Ensembl" id="ENSCMIP00000007854.1"/>
    </source>
</evidence>
<reference evidence="13" key="5">
    <citation type="submission" date="2025-09" db="UniProtKB">
        <authorList>
            <consortium name="Ensembl"/>
        </authorList>
    </citation>
    <scope>IDENTIFICATION</scope>
</reference>
<keyword evidence="9" id="KW-0804">Transcription</keyword>
<evidence type="ECO:0000256" key="6">
    <source>
        <dbReference type="ARBA" id="ARBA00022801"/>
    </source>
</evidence>
<dbReference type="InterPro" id="IPR033865">
    <property type="entry name" value="Ataxin-3"/>
</dbReference>
<dbReference type="SMART" id="SM01246">
    <property type="entry name" value="Josephin"/>
    <property type="match status" value="1"/>
</dbReference>
<keyword evidence="14" id="KW-1185">Reference proteome</keyword>
<keyword evidence="8" id="KW-0805">Transcription regulation</keyword>
<dbReference type="GO" id="GO:0004843">
    <property type="term" value="F:cysteine-type deubiquitinase activity"/>
    <property type="evidence" value="ECO:0007669"/>
    <property type="project" value="UniProtKB-EC"/>
</dbReference>
<sequence length="151" mass="17316">GVLTFHQQPSGNMDDSGFFSIQVISSALGVWGLELTLFNSPEYQRLRIDAVNERAFICNYKEHWFTVRKLGNQWFNLNSLLMGPELISDTYLALFLAQLQQEGYSIFVLRGDLPECEADELLKIMRVVQQERPKLIGEEGTQRTQTESSPR</sequence>
<evidence type="ECO:0000256" key="8">
    <source>
        <dbReference type="ARBA" id="ARBA00023015"/>
    </source>
</evidence>
<dbReference type="PRINTS" id="PR01233">
    <property type="entry name" value="JOSEPHIN"/>
</dbReference>
<dbReference type="Proteomes" id="UP000314986">
    <property type="component" value="Unassembled WGS sequence"/>
</dbReference>
<reference evidence="14" key="3">
    <citation type="journal article" date="2014" name="Nature">
        <title>Elephant shark genome provides unique insights into gnathostome evolution.</title>
        <authorList>
            <consortium name="International Elephant Shark Genome Sequencing Consortium"/>
            <person name="Venkatesh B."/>
            <person name="Lee A.P."/>
            <person name="Ravi V."/>
            <person name="Maurya A.K."/>
            <person name="Lian M.M."/>
            <person name="Swann J.B."/>
            <person name="Ohta Y."/>
            <person name="Flajnik M.F."/>
            <person name="Sutoh Y."/>
            <person name="Kasahara M."/>
            <person name="Hoon S."/>
            <person name="Gangu V."/>
            <person name="Roy S.W."/>
            <person name="Irimia M."/>
            <person name="Korzh V."/>
            <person name="Kondrychyn I."/>
            <person name="Lim Z.W."/>
            <person name="Tay B.H."/>
            <person name="Tohari S."/>
            <person name="Kong K.W."/>
            <person name="Ho S."/>
            <person name="Lorente-Galdos B."/>
            <person name="Quilez J."/>
            <person name="Marques-Bonet T."/>
            <person name="Raney B.J."/>
            <person name="Ingham P.W."/>
            <person name="Tay A."/>
            <person name="Hillier L.W."/>
            <person name="Minx P."/>
            <person name="Boehm T."/>
            <person name="Wilson R.K."/>
            <person name="Brenner S."/>
            <person name="Warren W.C."/>
        </authorList>
    </citation>
    <scope>NUCLEOTIDE SEQUENCE [LARGE SCALE GENOMIC DNA]</scope>
</reference>
<evidence type="ECO:0000256" key="10">
    <source>
        <dbReference type="ARBA" id="ARBA00023242"/>
    </source>
</evidence>
<evidence type="ECO:0000256" key="1">
    <source>
        <dbReference type="ARBA" id="ARBA00000707"/>
    </source>
</evidence>
<evidence type="ECO:0000313" key="14">
    <source>
        <dbReference type="Proteomes" id="UP000314986"/>
    </source>
</evidence>
<reference evidence="13" key="4">
    <citation type="submission" date="2025-08" db="UniProtKB">
        <authorList>
            <consortium name="Ensembl"/>
        </authorList>
    </citation>
    <scope>IDENTIFICATION</scope>
</reference>
<evidence type="ECO:0000256" key="7">
    <source>
        <dbReference type="ARBA" id="ARBA00022807"/>
    </source>
</evidence>
<evidence type="ECO:0000256" key="4">
    <source>
        <dbReference type="ARBA" id="ARBA00022670"/>
    </source>
</evidence>
<name>A0A4W3HDM3_CALMI</name>
<dbReference type="PANTHER" id="PTHR14159">
    <property type="entry name" value="ATAXIN-3-RELATED"/>
    <property type="match status" value="1"/>
</dbReference>
<keyword evidence="6" id="KW-0378">Hydrolase</keyword>
<reference evidence="14" key="1">
    <citation type="journal article" date="2006" name="Science">
        <title>Ancient noncoding elements conserved in the human genome.</title>
        <authorList>
            <person name="Venkatesh B."/>
            <person name="Kirkness E.F."/>
            <person name="Loh Y.H."/>
            <person name="Halpern A.L."/>
            <person name="Lee A.P."/>
            <person name="Johnson J."/>
            <person name="Dandona N."/>
            <person name="Viswanathan L.D."/>
            <person name="Tay A."/>
            <person name="Venter J.C."/>
            <person name="Strausberg R.L."/>
            <person name="Brenner S."/>
        </authorList>
    </citation>
    <scope>NUCLEOTIDE SEQUENCE [LARGE SCALE GENOMIC DNA]</scope>
</reference>
<accession>A0A4W3HDM3</accession>
<feature type="domain" description="Josephin" evidence="12">
    <location>
        <begin position="1"/>
        <end position="124"/>
    </location>
</feature>
<comment type="caution">
    <text evidence="11">Lacks conserved residue(s) required for the propagation of feature annotation.</text>
</comment>
<evidence type="ECO:0000259" key="12">
    <source>
        <dbReference type="PROSITE" id="PS50957"/>
    </source>
</evidence>
<reference evidence="14" key="2">
    <citation type="journal article" date="2007" name="PLoS Biol.">
        <title>Survey sequencing and comparative analysis of the elephant shark (Callorhinchus milii) genome.</title>
        <authorList>
            <person name="Venkatesh B."/>
            <person name="Kirkness E.F."/>
            <person name="Loh Y.H."/>
            <person name="Halpern A.L."/>
            <person name="Lee A.P."/>
            <person name="Johnson J."/>
            <person name="Dandona N."/>
            <person name="Viswanathan L.D."/>
            <person name="Tay A."/>
            <person name="Venter J.C."/>
            <person name="Strausberg R.L."/>
            <person name="Brenner S."/>
        </authorList>
    </citation>
    <scope>NUCLEOTIDE SEQUENCE [LARGE SCALE GENOMIC DNA]</scope>
</reference>
<dbReference type="Ensembl" id="ENSCMIT00000008082.1">
    <property type="protein sequence ID" value="ENSCMIP00000007854.1"/>
    <property type="gene ID" value="ENSCMIG00000004243.1"/>
</dbReference>